<gene>
    <name evidence="2" type="ORF">E2C01_018252</name>
</gene>
<evidence type="ECO:0000313" key="2">
    <source>
        <dbReference type="EMBL" id="MPC25150.1"/>
    </source>
</evidence>
<evidence type="ECO:0000313" key="3">
    <source>
        <dbReference type="Proteomes" id="UP000324222"/>
    </source>
</evidence>
<keyword evidence="1" id="KW-0812">Transmembrane</keyword>
<proteinExistence type="predicted"/>
<comment type="caution">
    <text evidence="2">The sequence shown here is derived from an EMBL/GenBank/DDBJ whole genome shotgun (WGS) entry which is preliminary data.</text>
</comment>
<protein>
    <submittedName>
        <fullName evidence="2">Uncharacterized protein</fullName>
    </submittedName>
</protein>
<keyword evidence="1" id="KW-0472">Membrane</keyword>
<dbReference type="Proteomes" id="UP000324222">
    <property type="component" value="Unassembled WGS sequence"/>
</dbReference>
<feature type="transmembrane region" description="Helical" evidence="1">
    <location>
        <begin position="32"/>
        <end position="50"/>
    </location>
</feature>
<reference evidence="2 3" key="1">
    <citation type="submission" date="2019-05" db="EMBL/GenBank/DDBJ databases">
        <title>Another draft genome of Portunus trituberculatus and its Hox gene families provides insights of decapod evolution.</title>
        <authorList>
            <person name="Jeong J.-H."/>
            <person name="Song I."/>
            <person name="Kim S."/>
            <person name="Choi T."/>
            <person name="Kim D."/>
            <person name="Ryu S."/>
            <person name="Kim W."/>
        </authorList>
    </citation>
    <scope>NUCLEOTIDE SEQUENCE [LARGE SCALE GENOMIC DNA]</scope>
    <source>
        <tissue evidence="2">Muscle</tissue>
    </source>
</reference>
<evidence type="ECO:0000256" key="1">
    <source>
        <dbReference type="SAM" id="Phobius"/>
    </source>
</evidence>
<organism evidence="2 3">
    <name type="scientific">Portunus trituberculatus</name>
    <name type="common">Swimming crab</name>
    <name type="synonym">Neptunus trituberculatus</name>
    <dbReference type="NCBI Taxonomy" id="210409"/>
    <lineage>
        <taxon>Eukaryota</taxon>
        <taxon>Metazoa</taxon>
        <taxon>Ecdysozoa</taxon>
        <taxon>Arthropoda</taxon>
        <taxon>Crustacea</taxon>
        <taxon>Multicrustacea</taxon>
        <taxon>Malacostraca</taxon>
        <taxon>Eumalacostraca</taxon>
        <taxon>Eucarida</taxon>
        <taxon>Decapoda</taxon>
        <taxon>Pleocyemata</taxon>
        <taxon>Brachyura</taxon>
        <taxon>Eubrachyura</taxon>
        <taxon>Portunoidea</taxon>
        <taxon>Portunidae</taxon>
        <taxon>Portuninae</taxon>
        <taxon>Portunus</taxon>
    </lineage>
</organism>
<accession>A0A5B7DUJ0</accession>
<dbReference type="EMBL" id="VSRR010001423">
    <property type="protein sequence ID" value="MPC25150.1"/>
    <property type="molecule type" value="Genomic_DNA"/>
</dbReference>
<keyword evidence="1" id="KW-1133">Transmembrane helix</keyword>
<sequence length="179" mass="18768">MTHPSCLSVALAECLGLSGLTGEGDTVKGGEVTMVVVMVVIVVVMMACRLNDVIVMVTMLTKASGGVSDGSVVKNDGEVEVVMVVVVVMVIAIRAEETAEVLPCSALVGQKGSITASPGQGGSLDHQGFMHYRVSNGDLSEPRPLPSSPSDEAVKVDVRRLALLQRESCHVRQQLRLAV</sequence>
<name>A0A5B7DUJ0_PORTR</name>
<keyword evidence="3" id="KW-1185">Reference proteome</keyword>
<dbReference type="AlphaFoldDB" id="A0A5B7DUJ0"/>